<dbReference type="SUPFAM" id="SSF159283">
    <property type="entry name" value="Guanosine diphospho-D-mannose pyrophosphorylase/mannose-6-phosphate isomerase linker domain"/>
    <property type="match status" value="1"/>
</dbReference>
<dbReference type="PANTHER" id="PTHR46390:SF1">
    <property type="entry name" value="MANNOSE-1-PHOSPHATE GUANYLYLTRANSFERASE"/>
    <property type="match status" value="1"/>
</dbReference>
<protein>
    <submittedName>
        <fullName evidence="2">Mannose-1-phosphate guanylyltransferase</fullName>
    </submittedName>
</protein>
<dbReference type="Gene3D" id="3.90.550.10">
    <property type="entry name" value="Spore Coat Polysaccharide Biosynthesis Protein SpsA, Chain A"/>
    <property type="match status" value="1"/>
</dbReference>
<dbReference type="EMBL" id="JAAOIW010000010">
    <property type="protein sequence ID" value="NHN32939.1"/>
    <property type="molecule type" value="Genomic_DNA"/>
</dbReference>
<comment type="caution">
    <text evidence="2">The sequence shown here is derived from an EMBL/GenBank/DDBJ whole genome shotgun (WGS) entry which is preliminary data.</text>
</comment>
<dbReference type="InterPro" id="IPR005835">
    <property type="entry name" value="NTP_transferase_dom"/>
</dbReference>
<accession>A0ABX0J995</accession>
<reference evidence="2" key="1">
    <citation type="submission" date="2020-03" db="EMBL/GenBank/DDBJ databases">
        <title>Draft sequencing of Paenibacilllus sp. S3N08.</title>
        <authorList>
            <person name="Kim D.-U."/>
        </authorList>
    </citation>
    <scope>NUCLEOTIDE SEQUENCE</scope>
    <source>
        <strain evidence="2">S3N08</strain>
    </source>
</reference>
<feature type="domain" description="Nucleotidyl transferase" evidence="1">
    <location>
        <begin position="4"/>
        <end position="266"/>
    </location>
</feature>
<evidence type="ECO:0000313" key="2">
    <source>
        <dbReference type="EMBL" id="NHN32939.1"/>
    </source>
</evidence>
<dbReference type="Pfam" id="PF00483">
    <property type="entry name" value="NTP_transferase"/>
    <property type="match status" value="1"/>
</dbReference>
<proteinExistence type="predicted"/>
<dbReference type="GO" id="GO:0016779">
    <property type="term" value="F:nucleotidyltransferase activity"/>
    <property type="evidence" value="ECO:0007669"/>
    <property type="project" value="UniProtKB-KW"/>
</dbReference>
<keyword evidence="3" id="KW-1185">Reference proteome</keyword>
<dbReference type="Proteomes" id="UP001165962">
    <property type="component" value="Unassembled WGS sequence"/>
</dbReference>
<name>A0ABX0J995_9BACL</name>
<keyword evidence="2" id="KW-0808">Transferase</keyword>
<dbReference type="PANTHER" id="PTHR46390">
    <property type="entry name" value="MANNOSE-1-PHOSPHATE GUANYLYLTRANSFERASE"/>
    <property type="match status" value="1"/>
</dbReference>
<dbReference type="InterPro" id="IPR029044">
    <property type="entry name" value="Nucleotide-diphossugar_trans"/>
</dbReference>
<evidence type="ECO:0000313" key="3">
    <source>
        <dbReference type="Proteomes" id="UP001165962"/>
    </source>
</evidence>
<keyword evidence="2" id="KW-0548">Nucleotidyltransferase</keyword>
<evidence type="ECO:0000259" key="1">
    <source>
        <dbReference type="Pfam" id="PF00483"/>
    </source>
</evidence>
<dbReference type="RefSeq" id="WP_166153247.1">
    <property type="nucleotide sequence ID" value="NZ_JAAOIW010000010.1"/>
</dbReference>
<sequence length="460" mass="50763">MNIVLLSGGSGLRLWPLSNEQRSKQFVPFFKDENGHPASMLQNVWSQLSERGLHKSAVIATAVGQQELIREQLGRGIDLVLEPAKRDTFPAILLSVAYLYSHRGVSRDEPVAIMPVDSQVGGSFYDSLLKLPQALESTGANIALMGVKPTFPSEKYGYIVPKAISEVSSVASIEMFYEKPSAKEAAQYIERGALWNCGVFCFKVGYVLDLLAKMGLPNTYEELLLAYSHLESDSFDRVVTEKEERIAAIVYDGTWKDLGTWCTLTEELDDPVSGKGFIGKGNKNVHIMNELDIPIVAIGLSDIIIAANNEGILISNKEASVHLKDALLQMKEKSLLKEDSLALIDHTEPQVRTIDRSVFADGTIVTTRRIQLKAGMEKSFIPLEDGRKQIVSWTIIHGNSRLVKKKETKFASAGWNIVLEDSDHATLQALDTVDLMEIITVTGDPVFVNTNEHIDGYLAG</sequence>
<dbReference type="InterPro" id="IPR051161">
    <property type="entry name" value="Mannose-6P_isomerase_type2"/>
</dbReference>
<organism evidence="2 3">
    <name type="scientific">Paenibacillus agricola</name>
    <dbReference type="NCBI Taxonomy" id="2716264"/>
    <lineage>
        <taxon>Bacteria</taxon>
        <taxon>Bacillati</taxon>
        <taxon>Bacillota</taxon>
        <taxon>Bacilli</taxon>
        <taxon>Bacillales</taxon>
        <taxon>Paenibacillaceae</taxon>
        <taxon>Paenibacillus</taxon>
    </lineage>
</organism>
<dbReference type="SUPFAM" id="SSF53448">
    <property type="entry name" value="Nucleotide-diphospho-sugar transferases"/>
    <property type="match status" value="1"/>
</dbReference>
<gene>
    <name evidence="2" type="ORF">G9U52_24295</name>
</gene>